<evidence type="ECO:0000313" key="3">
    <source>
        <dbReference type="Proteomes" id="UP000184114"/>
    </source>
</evidence>
<keyword evidence="1" id="KW-1133">Transmembrane helix</keyword>
<sequence>MFFLGFLVLINLTSFILFGIDKSKAEKKKWRIAEAYLLGISFFGGSIGSLIGMVIFKHKLSKKKFYIGVPCFLMLNKFIELIVFNSIR</sequence>
<gene>
    <name evidence="2" type="ORF">SAMN02745784_00724</name>
</gene>
<dbReference type="InterPro" id="IPR010718">
    <property type="entry name" value="DUF1294"/>
</dbReference>
<keyword evidence="1" id="KW-0472">Membrane</keyword>
<reference evidence="3" key="1">
    <citation type="submission" date="2016-11" db="EMBL/GenBank/DDBJ databases">
        <authorList>
            <person name="Varghese N."/>
            <person name="Submissions S."/>
        </authorList>
    </citation>
    <scope>NUCLEOTIDE SEQUENCE [LARGE SCALE GENOMIC DNA]</scope>
    <source>
        <strain evidence="3">DSM 18095</strain>
    </source>
</reference>
<dbReference type="Pfam" id="PF06961">
    <property type="entry name" value="DUF1294"/>
    <property type="match status" value="1"/>
</dbReference>
<keyword evidence="1" id="KW-0812">Transmembrane</keyword>
<keyword evidence="3" id="KW-1185">Reference proteome</keyword>
<protein>
    <submittedName>
        <fullName evidence="2">Uncharacterized membrane protein YsdA, DUF1294 family</fullName>
    </submittedName>
</protein>
<accession>A0A1M4TKS0</accession>
<dbReference type="Proteomes" id="UP000184114">
    <property type="component" value="Unassembled WGS sequence"/>
</dbReference>
<proteinExistence type="predicted"/>
<feature type="transmembrane region" description="Helical" evidence="1">
    <location>
        <begin position="65"/>
        <end position="87"/>
    </location>
</feature>
<organism evidence="2 3">
    <name type="scientific">Tissierella praeacuta DSM 18095</name>
    <dbReference type="NCBI Taxonomy" id="1123404"/>
    <lineage>
        <taxon>Bacteria</taxon>
        <taxon>Bacillati</taxon>
        <taxon>Bacillota</taxon>
        <taxon>Tissierellia</taxon>
        <taxon>Tissierellales</taxon>
        <taxon>Tissierellaceae</taxon>
        <taxon>Tissierella</taxon>
    </lineage>
</organism>
<dbReference type="EMBL" id="FQTY01000002">
    <property type="protein sequence ID" value="SHE45028.1"/>
    <property type="molecule type" value="Genomic_DNA"/>
</dbReference>
<evidence type="ECO:0000313" key="2">
    <source>
        <dbReference type="EMBL" id="SHE45028.1"/>
    </source>
</evidence>
<dbReference type="AlphaFoldDB" id="A0A1M4TKS0"/>
<feature type="transmembrane region" description="Helical" evidence="1">
    <location>
        <begin position="35"/>
        <end position="56"/>
    </location>
</feature>
<evidence type="ECO:0000256" key="1">
    <source>
        <dbReference type="SAM" id="Phobius"/>
    </source>
</evidence>
<name>A0A1M4TKS0_9FIRM</name>